<reference evidence="7" key="1">
    <citation type="submission" date="2017-02" db="EMBL/GenBank/DDBJ databases">
        <authorList>
            <person name="Tafer H."/>
            <person name="Lopandic K."/>
        </authorList>
    </citation>
    <scope>NUCLEOTIDE SEQUENCE [LARGE SCALE GENOMIC DNA]</scope>
    <source>
        <strain evidence="7">CBS 366.77</strain>
    </source>
</reference>
<sequence length="794" mass="88026">MYQPKKVAIIGAGPAGLVTAKTLLQNFPPGTFTPVIFEERNEIGGLWPSSRSASTNGQKTSNRESGSAGLVNPQMRTNLSRYTVSFSDLSWESVFDGRYEEVPMFPRAWQVGMYLEKYAERYIPPRVIRLGCKVVETIRLEDGRGWTVFWAVEAERTRQETKSEHFDYLVIASGFFSTPYIPDIPGLSAFSERTVHTSALDTPETINSILSESKTSSGKLLVIGGSMSGAEAASALALHLSSLKHTDSSSTKRLEGYEVHHVCTKPFWTLPTYLPQASLDEPTEDSRLSFLPLDIVLYNLNRRPPGPVEYSFGPLSTELISKMNANFRSILGKDYESCGHVQSNFTHVDKAIDDKPQPTFLAIGNDYAEFIRSKEIAPIIGRVTRINTSLSGSASVDITLPGNKTTTLNDVAAIILATGYKPNTSLSFLPPGVLSELEYDPNDSFLPLILNSKGTTNGNIPDLGFVGFYKGPYWGAMEMQARSLGQAWADAERASGTWFLEAEEREAVRNFRNKDKEHYRGQLPMADYVGFMESFARKLSITSAQPTNSSDRPGIVIPAKYTFHKALPGPGSASSVNGTAKQTEVEATLNSLQTTVNHRNNATSPGLAMAVFRALHGTWKFTRTYYDKTNSQPESNIHGTARFHPRYPSIKEYEKEYLYEETVYEAFQQAPKPAYPSRCIYSLLDPLPRTDGIHIHLWSCEDLNSDNRFSHGLKLSPAQARIQNGERVTGEYTIYANGSKRLDTDRGSPGGVQYKYVFNIKGVAITSWTCKAFHTDPASSESGEGLEVQTSYMR</sequence>
<feature type="compositionally biased region" description="Polar residues" evidence="5">
    <location>
        <begin position="49"/>
        <end position="65"/>
    </location>
</feature>
<dbReference type="OrthoDB" id="66881at2759"/>
<keyword evidence="3" id="KW-0274">FAD</keyword>
<evidence type="ECO:0000256" key="1">
    <source>
        <dbReference type="ARBA" id="ARBA00009183"/>
    </source>
</evidence>
<proteinExistence type="inferred from homology"/>
<dbReference type="SUPFAM" id="SSF51905">
    <property type="entry name" value="FAD/NAD(P)-binding domain"/>
    <property type="match status" value="1"/>
</dbReference>
<dbReference type="EMBL" id="MVGC01000100">
    <property type="protein sequence ID" value="RJE23918.1"/>
    <property type="molecule type" value="Genomic_DNA"/>
</dbReference>
<accession>A0A3A2ZL39</accession>
<dbReference type="GO" id="GO:0004499">
    <property type="term" value="F:N,N-dimethylaniline monooxygenase activity"/>
    <property type="evidence" value="ECO:0007669"/>
    <property type="project" value="InterPro"/>
</dbReference>
<keyword evidence="2" id="KW-0285">Flavoprotein</keyword>
<dbReference type="GO" id="GO:0050661">
    <property type="term" value="F:NADP binding"/>
    <property type="evidence" value="ECO:0007669"/>
    <property type="project" value="InterPro"/>
</dbReference>
<comment type="caution">
    <text evidence="6">The sequence shown here is derived from an EMBL/GenBank/DDBJ whole genome shotgun (WGS) entry which is preliminary data.</text>
</comment>
<evidence type="ECO:0000256" key="3">
    <source>
        <dbReference type="ARBA" id="ARBA00022827"/>
    </source>
</evidence>
<dbReference type="PRINTS" id="PR00368">
    <property type="entry name" value="FADPNR"/>
</dbReference>
<dbReference type="AlphaFoldDB" id="A0A3A2ZL39"/>
<evidence type="ECO:0000256" key="2">
    <source>
        <dbReference type="ARBA" id="ARBA00022630"/>
    </source>
</evidence>
<evidence type="ECO:0000256" key="4">
    <source>
        <dbReference type="ARBA" id="ARBA00023002"/>
    </source>
</evidence>
<dbReference type="InterPro" id="IPR020946">
    <property type="entry name" value="Flavin_mOase-like"/>
</dbReference>
<dbReference type="Gene3D" id="3.50.50.60">
    <property type="entry name" value="FAD/NAD(P)-binding domain"/>
    <property type="match status" value="1"/>
</dbReference>
<organism evidence="6 7">
    <name type="scientific">Aspergillus sclerotialis</name>
    <dbReference type="NCBI Taxonomy" id="2070753"/>
    <lineage>
        <taxon>Eukaryota</taxon>
        <taxon>Fungi</taxon>
        <taxon>Dikarya</taxon>
        <taxon>Ascomycota</taxon>
        <taxon>Pezizomycotina</taxon>
        <taxon>Eurotiomycetes</taxon>
        <taxon>Eurotiomycetidae</taxon>
        <taxon>Eurotiales</taxon>
        <taxon>Aspergillaceae</taxon>
        <taxon>Aspergillus</taxon>
        <taxon>Aspergillus subgen. Polypaecilum</taxon>
    </lineage>
</organism>
<evidence type="ECO:0000256" key="5">
    <source>
        <dbReference type="SAM" id="MobiDB-lite"/>
    </source>
</evidence>
<dbReference type="Proteomes" id="UP000266188">
    <property type="component" value="Unassembled WGS sequence"/>
</dbReference>
<dbReference type="InterPro" id="IPR050346">
    <property type="entry name" value="FMO-like"/>
</dbReference>
<name>A0A3A2ZL39_9EURO</name>
<dbReference type="PANTHER" id="PTHR23023">
    <property type="entry name" value="DIMETHYLANILINE MONOOXYGENASE"/>
    <property type="match status" value="1"/>
</dbReference>
<keyword evidence="7" id="KW-1185">Reference proteome</keyword>
<evidence type="ECO:0000313" key="7">
    <source>
        <dbReference type="Proteomes" id="UP000266188"/>
    </source>
</evidence>
<gene>
    <name evidence="6" type="ORF">PHISCL_03734</name>
</gene>
<comment type="similarity">
    <text evidence="1">Belongs to the FMO family.</text>
</comment>
<protein>
    <submittedName>
        <fullName evidence="6">Pyridine nucleotide-disulfide oxidoreductase</fullName>
    </submittedName>
</protein>
<dbReference type="Pfam" id="PF00743">
    <property type="entry name" value="FMO-like"/>
    <property type="match status" value="1"/>
</dbReference>
<dbReference type="InterPro" id="IPR036188">
    <property type="entry name" value="FAD/NAD-bd_sf"/>
</dbReference>
<evidence type="ECO:0000313" key="6">
    <source>
        <dbReference type="EMBL" id="RJE23918.1"/>
    </source>
</evidence>
<feature type="region of interest" description="Disordered" evidence="5">
    <location>
        <begin position="47"/>
        <end position="71"/>
    </location>
</feature>
<keyword evidence="4" id="KW-0560">Oxidoreductase</keyword>
<dbReference type="GO" id="GO:0050660">
    <property type="term" value="F:flavin adenine dinucleotide binding"/>
    <property type="evidence" value="ECO:0007669"/>
    <property type="project" value="InterPro"/>
</dbReference>